<dbReference type="FunCoup" id="G3TWQ6">
    <property type="interactions" value="5"/>
</dbReference>
<dbReference type="eggNOG" id="ENOG502S8TU">
    <property type="taxonomic scope" value="Eukaryota"/>
</dbReference>
<dbReference type="InterPro" id="IPR031671">
    <property type="entry name" value="SMIM5/18/22"/>
</dbReference>
<proteinExistence type="predicted"/>
<dbReference type="AlphaFoldDB" id="G3TWQ6"/>
<feature type="transmembrane region" description="Helical" evidence="5">
    <location>
        <begin position="32"/>
        <end position="58"/>
    </location>
</feature>
<evidence type="ECO:0000313" key="6">
    <source>
        <dbReference type="Ensembl" id="ENSLAFP00000020014.1"/>
    </source>
</evidence>
<keyword evidence="4 5" id="KW-0472">Membrane</keyword>
<evidence type="ECO:0000256" key="4">
    <source>
        <dbReference type="ARBA" id="ARBA00023136"/>
    </source>
</evidence>
<dbReference type="PANTHER" id="PTHR37344">
    <property type="entry name" value="SMALL INTEGRAL MEMBRANE PROTEIN 5"/>
    <property type="match status" value="1"/>
</dbReference>
<keyword evidence="2 5" id="KW-0812">Transmembrane</keyword>
<dbReference type="Pfam" id="PF15831">
    <property type="entry name" value="SMIM5_18_22"/>
    <property type="match status" value="1"/>
</dbReference>
<dbReference type="KEGG" id="lav:100654906"/>
<evidence type="ECO:0000256" key="5">
    <source>
        <dbReference type="SAM" id="Phobius"/>
    </source>
</evidence>
<name>G3TWQ6_LOXAF</name>
<evidence type="ECO:0000256" key="3">
    <source>
        <dbReference type="ARBA" id="ARBA00022989"/>
    </source>
</evidence>
<accession>G3TWQ6</accession>
<evidence type="ECO:0000313" key="7">
    <source>
        <dbReference type="Proteomes" id="UP000007646"/>
    </source>
</evidence>
<dbReference type="RefSeq" id="XP_003417307.1">
    <property type="nucleotide sequence ID" value="XM_003417259.3"/>
</dbReference>
<protein>
    <submittedName>
        <fullName evidence="6">Small integral membrane protein 5</fullName>
    </submittedName>
</protein>
<dbReference type="Proteomes" id="UP000007646">
    <property type="component" value="Unassembled WGS sequence"/>
</dbReference>
<evidence type="ECO:0000256" key="1">
    <source>
        <dbReference type="ARBA" id="ARBA00004167"/>
    </source>
</evidence>
<keyword evidence="3 5" id="KW-1133">Transmembrane helix</keyword>
<dbReference type="InterPro" id="IPR047133">
    <property type="entry name" value="SMIM5"/>
</dbReference>
<dbReference type="GO" id="GO:0016020">
    <property type="term" value="C:membrane"/>
    <property type="evidence" value="ECO:0007669"/>
    <property type="project" value="UniProtKB-SubCell"/>
</dbReference>
<reference evidence="6 7" key="1">
    <citation type="submission" date="2009-06" db="EMBL/GenBank/DDBJ databases">
        <title>The Genome Sequence of Loxodonta africana (African elephant).</title>
        <authorList>
            <person name="Di Palma F."/>
            <person name="Heiman D."/>
            <person name="Young S."/>
            <person name="Johnson J."/>
            <person name="Lander E.S."/>
            <person name="Lindblad-Toh K."/>
        </authorList>
    </citation>
    <scope>NUCLEOTIDE SEQUENCE [LARGE SCALE GENOMIC DNA]</scope>
    <source>
        <strain evidence="6 7">Isolate ISIS603380</strain>
    </source>
</reference>
<dbReference type="OMA" id="HCCCCGK"/>
<dbReference type="HOGENOM" id="CLU_2644314_0_0_1"/>
<dbReference type="InParanoid" id="G3TWQ6"/>
<gene>
    <name evidence="6" type="primary">SMIM5</name>
</gene>
<dbReference type="Ensembl" id="ENSLAFT00000034447.1">
    <property type="protein sequence ID" value="ENSLAFP00000020014.1"/>
    <property type="gene ID" value="ENSLAFG00000025822.1"/>
</dbReference>
<dbReference type="GeneID" id="100654906"/>
<dbReference type="GeneTree" id="ENSGT00520000062027"/>
<dbReference type="OrthoDB" id="8789646at2759"/>
<sequence>MVAPSFAQEMHAMGEKLLLKLQRLPQAEPVEVVAFSVILLFVAAVLLLLLIACSYCCAHCCCPRQRGRKIQVRPMTPP</sequence>
<organism evidence="6 7">
    <name type="scientific">Loxodonta africana</name>
    <name type="common">African elephant</name>
    <dbReference type="NCBI Taxonomy" id="9785"/>
    <lineage>
        <taxon>Eukaryota</taxon>
        <taxon>Metazoa</taxon>
        <taxon>Chordata</taxon>
        <taxon>Craniata</taxon>
        <taxon>Vertebrata</taxon>
        <taxon>Euteleostomi</taxon>
        <taxon>Mammalia</taxon>
        <taxon>Eutheria</taxon>
        <taxon>Afrotheria</taxon>
        <taxon>Proboscidea</taxon>
        <taxon>Elephantidae</taxon>
        <taxon>Loxodonta</taxon>
    </lineage>
</organism>
<dbReference type="PANTHER" id="PTHR37344:SF1">
    <property type="entry name" value="SMALL INTEGRAL MEMBRANE PROTEIN 5"/>
    <property type="match status" value="1"/>
</dbReference>
<dbReference type="CDD" id="cd20254">
    <property type="entry name" value="CASIMO1_SMIM5"/>
    <property type="match status" value="1"/>
</dbReference>
<dbReference type="CTD" id="643008"/>
<evidence type="ECO:0000256" key="2">
    <source>
        <dbReference type="ARBA" id="ARBA00022692"/>
    </source>
</evidence>
<comment type="subcellular location">
    <subcellularLocation>
        <location evidence="1">Membrane</location>
        <topology evidence="1">Single-pass membrane protein</topology>
    </subcellularLocation>
</comment>
<reference evidence="6" key="3">
    <citation type="submission" date="2025-09" db="UniProtKB">
        <authorList>
            <consortium name="Ensembl"/>
        </authorList>
    </citation>
    <scope>IDENTIFICATION</scope>
    <source>
        <strain evidence="6">Isolate ISIS603380</strain>
    </source>
</reference>
<reference evidence="6" key="2">
    <citation type="submission" date="2025-08" db="UniProtKB">
        <authorList>
            <consortium name="Ensembl"/>
        </authorList>
    </citation>
    <scope>IDENTIFICATION</scope>
    <source>
        <strain evidence="6">Isolate ISIS603380</strain>
    </source>
</reference>
<keyword evidence="7" id="KW-1185">Reference proteome</keyword>